<comment type="caution">
    <text evidence="3">The sequence shown here is derived from an EMBL/GenBank/DDBJ whole genome shotgun (WGS) entry which is preliminary data.</text>
</comment>
<reference evidence="3 4" key="1">
    <citation type="submission" date="2019-08" db="EMBL/GenBank/DDBJ databases">
        <title>Draft genome sequences of two oriental melons (Cucumis melo L. var makuwa).</title>
        <authorList>
            <person name="Kwon S.-Y."/>
        </authorList>
    </citation>
    <scope>NUCLEOTIDE SEQUENCE [LARGE SCALE GENOMIC DNA]</scope>
    <source>
        <strain evidence="4">cv. Chang Bougi</strain>
        <tissue evidence="3">Leaf</tissue>
    </source>
</reference>
<dbReference type="InterPro" id="IPR002104">
    <property type="entry name" value="Integrase_catalytic"/>
</dbReference>
<dbReference type="Pfam" id="PF00589">
    <property type="entry name" value="Phage_integrase"/>
    <property type="match status" value="1"/>
</dbReference>
<protein>
    <submittedName>
        <fullName evidence="3">Phage integrase site specific recombinase</fullName>
    </submittedName>
</protein>
<evidence type="ECO:0000256" key="1">
    <source>
        <dbReference type="ARBA" id="ARBA00023172"/>
    </source>
</evidence>
<dbReference type="PROSITE" id="PS51898">
    <property type="entry name" value="TYR_RECOMBINASE"/>
    <property type="match status" value="1"/>
</dbReference>
<sequence>MMAATNARDSEADQILWQDINLSTREIFLVNPNTRQNPGNAYRGISEVERNKLEWKGRSTPLTVLLEPYGTLFFHNLELYIRYEYKASCGHNFIFHDKSGKPLYLCDYSSVILHQFRRAATKALPDQPHIARKLGLHSLRHSNIYFLKNYLEHSKGQGLSDSELMLLTGHRDIRSLQKYAKVDWEILLEKISHANFLRKNGNTKSSTEFQIQYLEERLATFKEKLNQQNLERENVLA</sequence>
<dbReference type="InterPro" id="IPR011010">
    <property type="entry name" value="DNA_brk_join_enz"/>
</dbReference>
<organism evidence="3 4">
    <name type="scientific">Cucumis melo var. makuwa</name>
    <name type="common">Oriental melon</name>
    <dbReference type="NCBI Taxonomy" id="1194695"/>
    <lineage>
        <taxon>Eukaryota</taxon>
        <taxon>Viridiplantae</taxon>
        <taxon>Streptophyta</taxon>
        <taxon>Embryophyta</taxon>
        <taxon>Tracheophyta</taxon>
        <taxon>Spermatophyta</taxon>
        <taxon>Magnoliopsida</taxon>
        <taxon>eudicotyledons</taxon>
        <taxon>Gunneridae</taxon>
        <taxon>Pentapetalae</taxon>
        <taxon>rosids</taxon>
        <taxon>fabids</taxon>
        <taxon>Cucurbitales</taxon>
        <taxon>Cucurbitaceae</taxon>
        <taxon>Benincaseae</taxon>
        <taxon>Cucumis</taxon>
    </lineage>
</organism>
<gene>
    <name evidence="3" type="ORF">E5676_scaffold31921G00010</name>
</gene>
<dbReference type="InterPro" id="IPR013762">
    <property type="entry name" value="Integrase-like_cat_sf"/>
</dbReference>
<accession>A0A5D3CBB2</accession>
<dbReference type="Gene3D" id="1.10.443.10">
    <property type="entry name" value="Intergrase catalytic core"/>
    <property type="match status" value="1"/>
</dbReference>
<dbReference type="EMBL" id="SSTD01012598">
    <property type="protein sequence ID" value="TYK08582.1"/>
    <property type="molecule type" value="Genomic_DNA"/>
</dbReference>
<dbReference type="GO" id="GO:0006310">
    <property type="term" value="P:DNA recombination"/>
    <property type="evidence" value="ECO:0007669"/>
    <property type="project" value="UniProtKB-KW"/>
</dbReference>
<dbReference type="GO" id="GO:0015074">
    <property type="term" value="P:DNA integration"/>
    <property type="evidence" value="ECO:0007669"/>
    <property type="project" value="InterPro"/>
</dbReference>
<name>A0A5D3CBB2_CUCMM</name>
<evidence type="ECO:0000259" key="2">
    <source>
        <dbReference type="PROSITE" id="PS51898"/>
    </source>
</evidence>
<keyword evidence="1" id="KW-0233">DNA recombination</keyword>
<dbReference type="Proteomes" id="UP000321947">
    <property type="component" value="Unassembled WGS sequence"/>
</dbReference>
<evidence type="ECO:0000313" key="3">
    <source>
        <dbReference type="EMBL" id="TYK08582.1"/>
    </source>
</evidence>
<dbReference type="GO" id="GO:0003677">
    <property type="term" value="F:DNA binding"/>
    <property type="evidence" value="ECO:0007669"/>
    <property type="project" value="InterPro"/>
</dbReference>
<dbReference type="SUPFAM" id="SSF56349">
    <property type="entry name" value="DNA breaking-rejoining enzymes"/>
    <property type="match status" value="1"/>
</dbReference>
<proteinExistence type="predicted"/>
<evidence type="ECO:0000313" key="4">
    <source>
        <dbReference type="Proteomes" id="UP000321947"/>
    </source>
</evidence>
<feature type="domain" description="Tyr recombinase" evidence="2">
    <location>
        <begin position="1"/>
        <end position="192"/>
    </location>
</feature>
<dbReference type="AlphaFoldDB" id="A0A5D3CBB2"/>